<dbReference type="PANTHER" id="PTHR35725:SF4">
    <property type="entry name" value="CLASSICAL ARABINOGALACTAN PROTEIN 26"/>
    <property type="match status" value="1"/>
</dbReference>
<dbReference type="OrthoDB" id="1656245at2759"/>
<sequence>MNILTFLTYSLSLSLSISLAEKHLLQFVSRELILSSFMASIWSILTMFMLFAAYSSLALASALNMKFSTISAAPAILPSAPASAPVLSPDISPLFPSPGGVALPPSESSLPTIPSSQSPPNPDFLVAPGHDAAFPPSESLPASSSISIAPSGPLDFVLLLSLVTVCMVQTLGI</sequence>
<dbReference type="GeneID" id="108992152"/>
<dbReference type="Gramene" id="Jr11_13850_p1">
    <property type="protein sequence ID" value="cds.Jr11_13850_p1"/>
    <property type="gene ID" value="Jr11_13850"/>
</dbReference>
<dbReference type="FunCoup" id="A0A2I4ERY7">
    <property type="interactions" value="11"/>
</dbReference>
<dbReference type="InterPro" id="IPR039346">
    <property type="entry name" value="AGP25/26"/>
</dbReference>
<organism evidence="1 2">
    <name type="scientific">Juglans regia</name>
    <name type="common">English walnut</name>
    <dbReference type="NCBI Taxonomy" id="51240"/>
    <lineage>
        <taxon>Eukaryota</taxon>
        <taxon>Viridiplantae</taxon>
        <taxon>Streptophyta</taxon>
        <taxon>Embryophyta</taxon>
        <taxon>Tracheophyta</taxon>
        <taxon>Spermatophyta</taxon>
        <taxon>Magnoliopsida</taxon>
        <taxon>eudicotyledons</taxon>
        <taxon>Gunneridae</taxon>
        <taxon>Pentapetalae</taxon>
        <taxon>rosids</taxon>
        <taxon>fabids</taxon>
        <taxon>Fagales</taxon>
        <taxon>Juglandaceae</taxon>
        <taxon>Juglans</taxon>
    </lineage>
</organism>
<dbReference type="STRING" id="51240.A0A2I4ERY7"/>
<reference evidence="2" key="1">
    <citation type="submission" date="2025-08" db="UniProtKB">
        <authorList>
            <consortium name="RefSeq"/>
        </authorList>
    </citation>
    <scope>IDENTIFICATION</scope>
    <source>
        <tissue evidence="2">Leaves</tissue>
    </source>
</reference>
<proteinExistence type="predicted"/>
<dbReference type="Proteomes" id="UP000235220">
    <property type="component" value="Chromosome 11"/>
</dbReference>
<keyword evidence="1" id="KW-1185">Reference proteome</keyword>
<evidence type="ECO:0000313" key="1">
    <source>
        <dbReference type="Proteomes" id="UP000235220"/>
    </source>
</evidence>
<evidence type="ECO:0000313" key="2">
    <source>
        <dbReference type="RefSeq" id="XP_018822166.1"/>
    </source>
</evidence>
<name>A0A2I4ERY7_JUGRE</name>
<protein>
    <submittedName>
        <fullName evidence="2">Classical arabinogalactan protein 26-like</fullName>
    </submittedName>
</protein>
<gene>
    <name evidence="2" type="primary">LOC108992152</name>
</gene>
<dbReference type="KEGG" id="jre:108992152"/>
<accession>A0A2I4ERY7</accession>
<dbReference type="RefSeq" id="XP_018822166.1">
    <property type="nucleotide sequence ID" value="XM_018966621.2"/>
</dbReference>
<dbReference type="PANTHER" id="PTHR35725">
    <property type="entry name" value="CLASSICAL ARABINOGALACTAN PROTEIN 26"/>
    <property type="match status" value="1"/>
</dbReference>
<dbReference type="AlphaFoldDB" id="A0A2I4ERY7"/>